<protein>
    <recommendedName>
        <fullName evidence="7">D-hydantoinase</fullName>
    </recommendedName>
</protein>
<organism evidence="10 11">
    <name type="scientific">Plastoroseomonas arctica</name>
    <dbReference type="NCBI Taxonomy" id="1509237"/>
    <lineage>
        <taxon>Bacteria</taxon>
        <taxon>Pseudomonadati</taxon>
        <taxon>Pseudomonadota</taxon>
        <taxon>Alphaproteobacteria</taxon>
        <taxon>Acetobacterales</taxon>
        <taxon>Acetobacteraceae</taxon>
        <taxon>Plastoroseomonas</taxon>
    </lineage>
</organism>
<dbReference type="SUPFAM" id="SSF51338">
    <property type="entry name" value="Composite domain of metallo-dependent hydrolases"/>
    <property type="match status" value="2"/>
</dbReference>
<gene>
    <name evidence="10" type="primary">hydA</name>
    <name evidence="10" type="ORF">GXW79_18410</name>
</gene>
<reference evidence="10" key="1">
    <citation type="submission" date="2020-01" db="EMBL/GenBank/DDBJ databases">
        <authorList>
            <person name="Rat A."/>
        </authorList>
    </citation>
    <scope>NUCLEOTIDE SEQUENCE</scope>
    <source>
        <strain evidence="10">LMG 28251</strain>
    </source>
</reference>
<keyword evidence="4" id="KW-0479">Metal-binding</keyword>
<dbReference type="InterPro" id="IPR011059">
    <property type="entry name" value="Metal-dep_hydrolase_composite"/>
</dbReference>
<dbReference type="Proteomes" id="UP001196068">
    <property type="component" value="Unassembled WGS sequence"/>
</dbReference>
<dbReference type="GO" id="GO:0046872">
    <property type="term" value="F:metal ion binding"/>
    <property type="evidence" value="ECO:0007669"/>
    <property type="project" value="UniProtKB-KW"/>
</dbReference>
<dbReference type="Gene3D" id="2.30.40.10">
    <property type="entry name" value="Urease, subunit C, domain 1"/>
    <property type="match status" value="1"/>
</dbReference>
<comment type="function">
    <text evidence="6">Catalyzes the stereospecific hydrolysis of the cyclic amide bond of D-hydantoin derivatives.</text>
</comment>
<evidence type="ECO:0000256" key="8">
    <source>
        <dbReference type="PIRSR" id="PIRSR611778-50"/>
    </source>
</evidence>
<evidence type="ECO:0000313" key="11">
    <source>
        <dbReference type="Proteomes" id="UP001196068"/>
    </source>
</evidence>
<comment type="cofactor">
    <cofactor evidence="1">
        <name>Zn(2+)</name>
        <dbReference type="ChEBI" id="CHEBI:29105"/>
    </cofactor>
</comment>
<keyword evidence="11" id="KW-1185">Reference proteome</keyword>
<dbReference type="AlphaFoldDB" id="A0AAF1KN17"/>
<comment type="similarity">
    <text evidence="2">Belongs to the metallo-dependent hydrolases superfamily. Hydantoinase/dihydropyrimidinase family.</text>
</comment>
<dbReference type="InterPro" id="IPR050378">
    <property type="entry name" value="Metallo-dep_Hydrolases_sf"/>
</dbReference>
<dbReference type="Gene3D" id="3.20.20.140">
    <property type="entry name" value="Metal-dependent hydrolases"/>
    <property type="match status" value="1"/>
</dbReference>
<dbReference type="GO" id="GO:0016812">
    <property type="term" value="F:hydrolase activity, acting on carbon-nitrogen (but not peptide) bonds, in cyclic amides"/>
    <property type="evidence" value="ECO:0007669"/>
    <property type="project" value="TreeGrafter"/>
</dbReference>
<evidence type="ECO:0000256" key="2">
    <source>
        <dbReference type="ARBA" id="ARBA00008829"/>
    </source>
</evidence>
<reference evidence="10" key="2">
    <citation type="journal article" date="2021" name="Syst. Appl. Microbiol.">
        <title>Roseomonas hellenica sp. nov., isolated from roots of wild-growing Alkanna tinctoria.</title>
        <authorList>
            <person name="Rat A."/>
            <person name="Naranjo H.D."/>
            <person name="Lebbe L."/>
            <person name="Cnockaert M."/>
            <person name="Krigas N."/>
            <person name="Grigoriadou K."/>
            <person name="Maloupa E."/>
            <person name="Willems A."/>
        </authorList>
    </citation>
    <scope>NUCLEOTIDE SEQUENCE</scope>
    <source>
        <strain evidence="10">LMG 28251</strain>
    </source>
</reference>
<name>A0AAF1KN17_9PROT</name>
<dbReference type="InterPro" id="IPR006680">
    <property type="entry name" value="Amidohydro-rel"/>
</dbReference>
<dbReference type="InterPro" id="IPR032466">
    <property type="entry name" value="Metal_Hydrolase"/>
</dbReference>
<keyword evidence="3" id="KW-0597">Phosphoprotein</keyword>
<dbReference type="NCBIfam" id="TIGR02033">
    <property type="entry name" value="D-hydantoinase"/>
    <property type="match status" value="1"/>
</dbReference>
<evidence type="ECO:0000256" key="4">
    <source>
        <dbReference type="ARBA" id="ARBA00022723"/>
    </source>
</evidence>
<evidence type="ECO:0000256" key="5">
    <source>
        <dbReference type="ARBA" id="ARBA00022801"/>
    </source>
</evidence>
<proteinExistence type="inferred from homology"/>
<accession>A0AAF1KN17</accession>
<dbReference type="GO" id="GO:0005829">
    <property type="term" value="C:cytosol"/>
    <property type="evidence" value="ECO:0007669"/>
    <property type="project" value="TreeGrafter"/>
</dbReference>
<evidence type="ECO:0000256" key="3">
    <source>
        <dbReference type="ARBA" id="ARBA00022553"/>
    </source>
</evidence>
<dbReference type="Pfam" id="PF01979">
    <property type="entry name" value="Amidohydro_1"/>
    <property type="match status" value="1"/>
</dbReference>
<dbReference type="InterPro" id="IPR011778">
    <property type="entry name" value="Hydantoinase/dihydroPyrase"/>
</dbReference>
<evidence type="ECO:0000259" key="9">
    <source>
        <dbReference type="Pfam" id="PF01979"/>
    </source>
</evidence>
<evidence type="ECO:0000256" key="7">
    <source>
        <dbReference type="ARBA" id="ARBA00068457"/>
    </source>
</evidence>
<feature type="modified residue" description="N6-carboxylysine" evidence="8">
    <location>
        <position position="181"/>
    </location>
</feature>
<evidence type="ECO:0000256" key="6">
    <source>
        <dbReference type="ARBA" id="ARBA00055040"/>
    </source>
</evidence>
<evidence type="ECO:0000313" key="10">
    <source>
        <dbReference type="EMBL" id="MBR0657056.1"/>
    </source>
</evidence>
<feature type="domain" description="Amidohydrolase-related" evidence="9">
    <location>
        <begin position="80"/>
        <end position="471"/>
    </location>
</feature>
<dbReference type="EMBL" id="JAAEDH010000025">
    <property type="protein sequence ID" value="MBR0657056.1"/>
    <property type="molecule type" value="Genomic_DNA"/>
</dbReference>
<comment type="caution">
    <text evidence="10">The sequence shown here is derived from an EMBL/GenBank/DDBJ whole genome shotgun (WGS) entry which is preliminary data.</text>
</comment>
<dbReference type="SUPFAM" id="SSF51556">
    <property type="entry name" value="Metallo-dependent hydrolases"/>
    <property type="match status" value="1"/>
</dbReference>
<sequence>MGGGAAAAGKTLRPGLWPGKRRPAIGDRVMAQYDLAIRGGTVASAFGVIRCDIGVKDGRVAALAEAINDATTIVDASGLLVLPGGVDSHCHIEQPEANGSVHEESFISASTSAFAGGTTSVVCFTQQFKGGGVLDMHRAYRARAATGMLDVALHQIISDPTDVVMNDEVPQLVADGVRSLKVFLTYEPLHLNDEQYLRVLATARRHGCLVTVHCENYDAINWRAQALLAAGMTAPKYHAWSRPPVVEREATHRAIALAEMVDQPIQVFHVSCAEAAEEIARAQARGVKVWGETCPQYFALTAEDMARPGFEGAKFMCSPAPRDTAEHARVWGMIQRGTLDVISSDHCGYSYGGSLGKKQNGDGANFDVVPNGIPGLAARLPLLFSEGVSKGRIGIEEFVRLSSTNAAKLMGLYPKKGAIAPGSDADIVLWDAGKRVTLTNALMQHAIDYTPYEGTEVTGWPVVTFRRGVMVMRDGVVQAEPGTGQYLPRAPYPMVAPRGVLANGFDAAPVL</sequence>
<dbReference type="PANTHER" id="PTHR11647">
    <property type="entry name" value="HYDRANTOINASE/DIHYDROPYRIMIDINASE FAMILY MEMBER"/>
    <property type="match status" value="1"/>
</dbReference>
<dbReference type="PANTHER" id="PTHR11647:SF1">
    <property type="entry name" value="COLLAPSIN RESPONSE MEDIATOR PROTEIN"/>
    <property type="match status" value="1"/>
</dbReference>
<keyword evidence="5 10" id="KW-0378">Hydrolase</keyword>
<comment type="PTM">
    <text evidence="8">Carbamylation allows a single lysine to coordinate two divalent metal cations.</text>
</comment>
<dbReference type="FunFam" id="3.20.20.140:FF:000217">
    <property type="entry name" value="Dihydropyrimidinase-related protein 1"/>
    <property type="match status" value="1"/>
</dbReference>
<evidence type="ECO:0000256" key="1">
    <source>
        <dbReference type="ARBA" id="ARBA00001947"/>
    </source>
</evidence>